<dbReference type="AlphaFoldDB" id="A0A7S3CZ44"/>
<dbReference type="InterPro" id="IPR000569">
    <property type="entry name" value="HECT_dom"/>
</dbReference>
<dbReference type="PROSITE" id="PS50237">
    <property type="entry name" value="HECT"/>
    <property type="match status" value="1"/>
</dbReference>
<evidence type="ECO:0000256" key="1">
    <source>
        <dbReference type="ARBA" id="ARBA00022679"/>
    </source>
</evidence>
<organism evidence="5">
    <name type="scientific">Palpitomonas bilix</name>
    <dbReference type="NCBI Taxonomy" id="652834"/>
    <lineage>
        <taxon>Eukaryota</taxon>
        <taxon>Eukaryota incertae sedis</taxon>
    </lineage>
</organism>
<evidence type="ECO:0000256" key="3">
    <source>
        <dbReference type="PROSITE-ProRule" id="PRU00104"/>
    </source>
</evidence>
<dbReference type="Gene3D" id="3.90.1750.10">
    <property type="entry name" value="Hect, E3 ligase catalytic domains"/>
    <property type="match status" value="1"/>
</dbReference>
<dbReference type="PANTHER" id="PTHR45670:SF1">
    <property type="entry name" value="E3 UBIQUITIN-PROTEIN LIGASE HECTD1"/>
    <property type="match status" value="1"/>
</dbReference>
<dbReference type="GO" id="GO:0016607">
    <property type="term" value="C:nuclear speck"/>
    <property type="evidence" value="ECO:0007669"/>
    <property type="project" value="TreeGrafter"/>
</dbReference>
<evidence type="ECO:0000313" key="5">
    <source>
        <dbReference type="EMBL" id="CAE0241581.1"/>
    </source>
</evidence>
<accession>A0A7S3CZ44</accession>
<evidence type="ECO:0000256" key="2">
    <source>
        <dbReference type="ARBA" id="ARBA00022786"/>
    </source>
</evidence>
<feature type="domain" description="HECT" evidence="4">
    <location>
        <begin position="6"/>
        <end position="388"/>
    </location>
</feature>
<gene>
    <name evidence="5" type="ORF">PBIL07802_LOCUS3743</name>
</gene>
<protein>
    <recommendedName>
        <fullName evidence="4">HECT domain-containing protein</fullName>
    </recommendedName>
</protein>
<dbReference type="Gene3D" id="3.30.2410.10">
    <property type="entry name" value="Hect, E3 ligase catalytic domain"/>
    <property type="match status" value="1"/>
</dbReference>
<keyword evidence="2 3" id="KW-0833">Ubl conjugation pathway</keyword>
<dbReference type="PANTHER" id="PTHR45670">
    <property type="entry name" value="E3 UBIQUITIN-PROTEIN LIGASE TRIP12"/>
    <property type="match status" value="1"/>
</dbReference>
<dbReference type="SUPFAM" id="SSF56204">
    <property type="entry name" value="Hect, E3 ligase catalytic domain"/>
    <property type="match status" value="1"/>
</dbReference>
<dbReference type="SMART" id="SM00119">
    <property type="entry name" value="HECTc"/>
    <property type="match status" value="1"/>
</dbReference>
<dbReference type="InterPro" id="IPR045322">
    <property type="entry name" value="HECTD1/TRIP12-like"/>
</dbReference>
<feature type="active site" description="Glycyl thioester intermediate" evidence="3">
    <location>
        <position position="357"/>
    </location>
</feature>
<dbReference type="GO" id="GO:0000209">
    <property type="term" value="P:protein polyubiquitination"/>
    <property type="evidence" value="ECO:0007669"/>
    <property type="project" value="TreeGrafter"/>
</dbReference>
<dbReference type="InterPro" id="IPR035983">
    <property type="entry name" value="Hect_E3_ubiquitin_ligase"/>
</dbReference>
<dbReference type="GO" id="GO:0043161">
    <property type="term" value="P:proteasome-mediated ubiquitin-dependent protein catabolic process"/>
    <property type="evidence" value="ECO:0007669"/>
    <property type="project" value="TreeGrafter"/>
</dbReference>
<proteinExistence type="predicted"/>
<dbReference type="Gene3D" id="3.30.2160.10">
    <property type="entry name" value="Hect, E3 ligase catalytic domain"/>
    <property type="match status" value="1"/>
</dbReference>
<dbReference type="EMBL" id="HBIB01006094">
    <property type="protein sequence ID" value="CAE0241581.1"/>
    <property type="molecule type" value="Transcribed_RNA"/>
</dbReference>
<reference evidence="5" key="1">
    <citation type="submission" date="2021-01" db="EMBL/GenBank/DDBJ databases">
        <authorList>
            <person name="Corre E."/>
            <person name="Pelletier E."/>
            <person name="Niang G."/>
            <person name="Scheremetjew M."/>
            <person name="Finn R."/>
            <person name="Kale V."/>
            <person name="Holt S."/>
            <person name="Cochrane G."/>
            <person name="Meng A."/>
            <person name="Brown T."/>
            <person name="Cohen L."/>
        </authorList>
    </citation>
    <scope>NUCLEOTIDE SEQUENCE</scope>
    <source>
        <strain evidence="5">NIES-2562</strain>
    </source>
</reference>
<sequence length="388" mass="43142">MAALKAHADRKAMLEAVFDGESGTGLGVTMEFYSLCAAELQKSSLALWVNRANENEEGSLSEFTVNSGGLFPVPIPASAKEYLSAAEVLFSFAGRLAAKAIQDERVVDLPLSELFWKAVLGKPLRLDDYLLIDKRAAEALLAMEDFVKKRKAILASDANESEKLDALSKLCIVMGKDSFQVEDLYLSMQYLPPAHNLPYDSVDLVPNGSHIEVNAENLEEFVCLSTEFIMKSGIQVQVDAFVAGFNEVFPISTLRILSVSEIRMMLNGDRYPKWTFDELLENIDAKNGYTKGSDHVLWFLGILAEFSPDERKKFLRFATGCDSLPAGGISSLTPRMTIVMKTDDPDVDMHFPSVNCCFHFIKLPAYSSQEIMKQRLLTAMETTGFYFN</sequence>
<dbReference type="Pfam" id="PF00632">
    <property type="entry name" value="HECT"/>
    <property type="match status" value="1"/>
</dbReference>
<evidence type="ECO:0000259" key="4">
    <source>
        <dbReference type="PROSITE" id="PS50237"/>
    </source>
</evidence>
<name>A0A7S3CZ44_9EUKA</name>
<dbReference type="GO" id="GO:0061630">
    <property type="term" value="F:ubiquitin protein ligase activity"/>
    <property type="evidence" value="ECO:0007669"/>
    <property type="project" value="InterPro"/>
</dbReference>
<keyword evidence="1" id="KW-0808">Transferase</keyword>